<dbReference type="PANTHER" id="PTHR33495">
    <property type="entry name" value="ANTI-SIGMA FACTOR ANTAGONIST TM_1081-RELATED-RELATED"/>
    <property type="match status" value="1"/>
</dbReference>
<dbReference type="PANTHER" id="PTHR33495:SF2">
    <property type="entry name" value="ANTI-SIGMA FACTOR ANTAGONIST TM_1081-RELATED"/>
    <property type="match status" value="1"/>
</dbReference>
<comment type="similarity">
    <text evidence="1 2">Belongs to the anti-sigma-factor antagonist family.</text>
</comment>
<dbReference type="CDD" id="cd07043">
    <property type="entry name" value="STAS_anti-anti-sigma_factors"/>
    <property type="match status" value="1"/>
</dbReference>
<keyword evidence="5" id="KW-1185">Reference proteome</keyword>
<dbReference type="PROSITE" id="PS50801">
    <property type="entry name" value="STAS"/>
    <property type="match status" value="1"/>
</dbReference>
<accession>A0ABW2XD85</accession>
<evidence type="ECO:0000256" key="2">
    <source>
        <dbReference type="RuleBase" id="RU003749"/>
    </source>
</evidence>
<dbReference type="Proteomes" id="UP001597063">
    <property type="component" value="Unassembled WGS sequence"/>
</dbReference>
<evidence type="ECO:0000256" key="1">
    <source>
        <dbReference type="ARBA" id="ARBA00009013"/>
    </source>
</evidence>
<protein>
    <recommendedName>
        <fullName evidence="2">Anti-sigma factor antagonist</fullName>
    </recommendedName>
</protein>
<organism evidence="4 5">
    <name type="scientific">Actinomadura fibrosa</name>
    <dbReference type="NCBI Taxonomy" id="111802"/>
    <lineage>
        <taxon>Bacteria</taxon>
        <taxon>Bacillati</taxon>
        <taxon>Actinomycetota</taxon>
        <taxon>Actinomycetes</taxon>
        <taxon>Streptosporangiales</taxon>
        <taxon>Thermomonosporaceae</taxon>
        <taxon>Actinomadura</taxon>
    </lineage>
</organism>
<dbReference type="InterPro" id="IPR002645">
    <property type="entry name" value="STAS_dom"/>
</dbReference>
<dbReference type="Gene3D" id="3.30.750.24">
    <property type="entry name" value="STAS domain"/>
    <property type="match status" value="1"/>
</dbReference>
<reference evidence="5" key="1">
    <citation type="journal article" date="2019" name="Int. J. Syst. Evol. Microbiol.">
        <title>The Global Catalogue of Microorganisms (GCM) 10K type strain sequencing project: providing services to taxonomists for standard genome sequencing and annotation.</title>
        <authorList>
            <consortium name="The Broad Institute Genomics Platform"/>
            <consortium name="The Broad Institute Genome Sequencing Center for Infectious Disease"/>
            <person name="Wu L."/>
            <person name="Ma J."/>
        </authorList>
    </citation>
    <scope>NUCLEOTIDE SEQUENCE [LARGE SCALE GENOMIC DNA]</scope>
    <source>
        <strain evidence="5">JCM 9371</strain>
    </source>
</reference>
<dbReference type="NCBIfam" id="TIGR00377">
    <property type="entry name" value="ant_ant_sig"/>
    <property type="match status" value="1"/>
</dbReference>
<comment type="caution">
    <text evidence="4">The sequence shown here is derived from an EMBL/GenBank/DDBJ whole genome shotgun (WGS) entry which is preliminary data.</text>
</comment>
<dbReference type="InterPro" id="IPR036513">
    <property type="entry name" value="STAS_dom_sf"/>
</dbReference>
<dbReference type="RefSeq" id="WP_131758349.1">
    <property type="nucleotide sequence ID" value="NZ_CAACUY010000049.1"/>
</dbReference>
<dbReference type="InterPro" id="IPR003658">
    <property type="entry name" value="Anti-sigma_ant"/>
</dbReference>
<evidence type="ECO:0000259" key="3">
    <source>
        <dbReference type="PROSITE" id="PS50801"/>
    </source>
</evidence>
<sequence length="132" mass="13732">MTPQHPGTTSTGTAALTRERFTDHTVVALHGELDAASVPHLRERLHTVMRDPGPLVVIDLSGVTFCDSSGLAMLVGARRRTEARGAGVVLAAPDPHLTRLLSMTGLRDAFTVRGSVAEAALRPADDGGSAAA</sequence>
<feature type="domain" description="STAS" evidence="3">
    <location>
        <begin position="26"/>
        <end position="123"/>
    </location>
</feature>
<dbReference type="SUPFAM" id="SSF52091">
    <property type="entry name" value="SpoIIaa-like"/>
    <property type="match status" value="1"/>
</dbReference>
<proteinExistence type="inferred from homology"/>
<dbReference type="EMBL" id="JBHTGP010000003">
    <property type="protein sequence ID" value="MFD0683488.1"/>
    <property type="molecule type" value="Genomic_DNA"/>
</dbReference>
<dbReference type="Pfam" id="PF01740">
    <property type="entry name" value="STAS"/>
    <property type="match status" value="1"/>
</dbReference>
<gene>
    <name evidence="4" type="ORF">ACFQZM_03170</name>
</gene>
<name>A0ABW2XD85_9ACTN</name>
<evidence type="ECO:0000313" key="5">
    <source>
        <dbReference type="Proteomes" id="UP001597063"/>
    </source>
</evidence>
<evidence type="ECO:0000313" key="4">
    <source>
        <dbReference type="EMBL" id="MFD0683488.1"/>
    </source>
</evidence>